<dbReference type="STRING" id="283909.R7U5H1"/>
<evidence type="ECO:0000256" key="2">
    <source>
        <dbReference type="ARBA" id="ARBA00022723"/>
    </source>
</evidence>
<dbReference type="SMART" id="SM00355">
    <property type="entry name" value="ZnF_C2H2"/>
    <property type="match status" value="4"/>
</dbReference>
<comment type="subcellular location">
    <subcellularLocation>
        <location evidence="1">Nucleus</location>
    </subcellularLocation>
</comment>
<dbReference type="AlphaFoldDB" id="R7U5H1"/>
<dbReference type="OMA" id="VAQIFKY"/>
<feature type="domain" description="C2H2-type" evidence="8">
    <location>
        <begin position="289"/>
        <end position="316"/>
    </location>
</feature>
<dbReference type="GO" id="GO:0000978">
    <property type="term" value="F:RNA polymerase II cis-regulatory region sequence-specific DNA binding"/>
    <property type="evidence" value="ECO:0007669"/>
    <property type="project" value="TreeGrafter"/>
</dbReference>
<dbReference type="InterPro" id="IPR036236">
    <property type="entry name" value="Znf_C2H2_sf"/>
</dbReference>
<evidence type="ECO:0000256" key="7">
    <source>
        <dbReference type="PROSITE-ProRule" id="PRU00042"/>
    </source>
</evidence>
<dbReference type="PANTHER" id="PTHR24388">
    <property type="entry name" value="ZINC FINGER PROTEIN"/>
    <property type="match status" value="1"/>
</dbReference>
<dbReference type="PROSITE" id="PS00028">
    <property type="entry name" value="ZINC_FINGER_C2H2_1"/>
    <property type="match status" value="3"/>
</dbReference>
<dbReference type="Pfam" id="PF00096">
    <property type="entry name" value="zf-C2H2"/>
    <property type="match status" value="2"/>
</dbReference>
<dbReference type="GO" id="GO:0005634">
    <property type="term" value="C:nucleus"/>
    <property type="evidence" value="ECO:0007669"/>
    <property type="project" value="UniProtKB-SubCell"/>
</dbReference>
<dbReference type="Pfam" id="PF12874">
    <property type="entry name" value="zf-met"/>
    <property type="match status" value="1"/>
</dbReference>
<reference evidence="9 11" key="2">
    <citation type="journal article" date="2013" name="Nature">
        <title>Insights into bilaterian evolution from three spiralian genomes.</title>
        <authorList>
            <person name="Simakov O."/>
            <person name="Marletaz F."/>
            <person name="Cho S.J."/>
            <person name="Edsinger-Gonzales E."/>
            <person name="Havlak P."/>
            <person name="Hellsten U."/>
            <person name="Kuo D.H."/>
            <person name="Larsson T."/>
            <person name="Lv J."/>
            <person name="Arendt D."/>
            <person name="Savage R."/>
            <person name="Osoegawa K."/>
            <person name="de Jong P."/>
            <person name="Grimwood J."/>
            <person name="Chapman J.A."/>
            <person name="Shapiro H."/>
            <person name="Aerts A."/>
            <person name="Otillar R.P."/>
            <person name="Terry A.Y."/>
            <person name="Boore J.L."/>
            <person name="Grigoriev I.V."/>
            <person name="Lindberg D.R."/>
            <person name="Seaver E.C."/>
            <person name="Weisblat D.A."/>
            <person name="Putnam N.H."/>
            <person name="Rokhsar D.S."/>
        </authorList>
    </citation>
    <scope>NUCLEOTIDE SEQUENCE</scope>
    <source>
        <strain evidence="9 11">I ESC-2004</strain>
    </source>
</reference>
<evidence type="ECO:0000313" key="9">
    <source>
        <dbReference type="EMBL" id="ELU01356.1"/>
    </source>
</evidence>
<feature type="domain" description="C2H2-type" evidence="8">
    <location>
        <begin position="346"/>
        <end position="370"/>
    </location>
</feature>
<dbReference type="SUPFAM" id="SSF57667">
    <property type="entry name" value="beta-beta-alpha zinc fingers"/>
    <property type="match status" value="2"/>
</dbReference>
<evidence type="ECO:0000256" key="4">
    <source>
        <dbReference type="ARBA" id="ARBA00022771"/>
    </source>
</evidence>
<dbReference type="EMBL" id="AMQN01009294">
    <property type="status" value="NOT_ANNOTATED_CDS"/>
    <property type="molecule type" value="Genomic_DNA"/>
</dbReference>
<accession>R7U5H1</accession>
<reference evidence="11" key="1">
    <citation type="submission" date="2012-12" db="EMBL/GenBank/DDBJ databases">
        <authorList>
            <person name="Hellsten U."/>
            <person name="Grimwood J."/>
            <person name="Chapman J.A."/>
            <person name="Shapiro H."/>
            <person name="Aerts A."/>
            <person name="Otillar R.P."/>
            <person name="Terry A.Y."/>
            <person name="Boore J.L."/>
            <person name="Simakov O."/>
            <person name="Marletaz F."/>
            <person name="Cho S.-J."/>
            <person name="Edsinger-Gonzales E."/>
            <person name="Havlak P."/>
            <person name="Kuo D.-H."/>
            <person name="Larsson T."/>
            <person name="Lv J."/>
            <person name="Arendt D."/>
            <person name="Savage R."/>
            <person name="Osoegawa K."/>
            <person name="de Jong P."/>
            <person name="Lindberg D.R."/>
            <person name="Seaver E.C."/>
            <person name="Weisblat D.A."/>
            <person name="Putnam N.H."/>
            <person name="Grigoriev I.V."/>
            <person name="Rokhsar D.S."/>
        </authorList>
    </citation>
    <scope>NUCLEOTIDE SEQUENCE</scope>
    <source>
        <strain evidence="11">I ESC-2004</strain>
    </source>
</reference>
<keyword evidence="3" id="KW-0677">Repeat</keyword>
<dbReference type="GO" id="GO:0008270">
    <property type="term" value="F:zinc ion binding"/>
    <property type="evidence" value="ECO:0007669"/>
    <property type="project" value="UniProtKB-KW"/>
</dbReference>
<keyword evidence="11" id="KW-1185">Reference proteome</keyword>
<evidence type="ECO:0000259" key="8">
    <source>
        <dbReference type="PROSITE" id="PS50157"/>
    </source>
</evidence>
<gene>
    <name evidence="9" type="ORF">CAPTEDRAFT_163832</name>
</gene>
<sequence>MSAKAEHEKLASLITEALAVLCKNSVNFKSGLRIEGLLGITIDEASVCLVNIQESVNMTPDLSLVVNSIEVDDSSEKSIDFAVSALTTTGKYSELDLLLNPKRSHGELMETTLFNSVELEQIMNDSKEEEEEGKPLAHSKNQNAQTDILLNLGKTDDVPGCSTWDDPFGDAMPLNLSETMEPQDLSTSPKKSEKFKCHGCGKRYRSHGNLKRHRCTEQLEQGDQPLNLISKPLDLISKPLDLTVARNDSDSDNEQQESYTCTCSRVLPDYEAYLSHLSSCSRSKMTPHKSCDICGKRFFSTSGFLKHKRLHSGAFKLHCPLCQKGFFDKTHFAAHMDSRHSKVRRFTCATCNKAFFWKHHLKRHEEQHTN</sequence>
<evidence type="ECO:0000256" key="6">
    <source>
        <dbReference type="ARBA" id="ARBA00023242"/>
    </source>
</evidence>
<dbReference type="Proteomes" id="UP000014760">
    <property type="component" value="Unassembled WGS sequence"/>
</dbReference>
<evidence type="ECO:0000313" key="10">
    <source>
        <dbReference type="EnsemblMetazoa" id="CapteP163832"/>
    </source>
</evidence>
<dbReference type="Gene3D" id="3.30.160.60">
    <property type="entry name" value="Classic Zinc Finger"/>
    <property type="match status" value="2"/>
</dbReference>
<keyword evidence="4 7" id="KW-0863">Zinc-finger</keyword>
<dbReference type="HOGENOM" id="CLU_883506_0_0_1"/>
<organism evidence="9">
    <name type="scientific">Capitella teleta</name>
    <name type="common">Polychaete worm</name>
    <dbReference type="NCBI Taxonomy" id="283909"/>
    <lineage>
        <taxon>Eukaryota</taxon>
        <taxon>Metazoa</taxon>
        <taxon>Spiralia</taxon>
        <taxon>Lophotrochozoa</taxon>
        <taxon>Annelida</taxon>
        <taxon>Polychaeta</taxon>
        <taxon>Sedentaria</taxon>
        <taxon>Scolecida</taxon>
        <taxon>Capitellidae</taxon>
        <taxon>Capitella</taxon>
    </lineage>
</organism>
<keyword evidence="2" id="KW-0479">Metal-binding</keyword>
<dbReference type="GO" id="GO:0000981">
    <property type="term" value="F:DNA-binding transcription factor activity, RNA polymerase II-specific"/>
    <property type="evidence" value="ECO:0007669"/>
    <property type="project" value="TreeGrafter"/>
</dbReference>
<dbReference type="OrthoDB" id="6162357at2759"/>
<evidence type="ECO:0000256" key="1">
    <source>
        <dbReference type="ARBA" id="ARBA00004123"/>
    </source>
</evidence>
<dbReference type="EnsemblMetazoa" id="CapteT163832">
    <property type="protein sequence ID" value="CapteP163832"/>
    <property type="gene ID" value="CapteG163832"/>
</dbReference>
<evidence type="ECO:0000313" key="11">
    <source>
        <dbReference type="Proteomes" id="UP000014760"/>
    </source>
</evidence>
<evidence type="ECO:0000256" key="3">
    <source>
        <dbReference type="ARBA" id="ARBA00022737"/>
    </source>
</evidence>
<proteinExistence type="predicted"/>
<dbReference type="PROSITE" id="PS50157">
    <property type="entry name" value="ZINC_FINGER_C2H2_2"/>
    <property type="match status" value="4"/>
</dbReference>
<name>R7U5H1_CAPTE</name>
<feature type="domain" description="C2H2-type" evidence="8">
    <location>
        <begin position="195"/>
        <end position="225"/>
    </location>
</feature>
<reference evidence="10" key="3">
    <citation type="submission" date="2015-06" db="UniProtKB">
        <authorList>
            <consortium name="EnsemblMetazoa"/>
        </authorList>
    </citation>
    <scope>IDENTIFICATION</scope>
</reference>
<feature type="domain" description="C2H2-type" evidence="8">
    <location>
        <begin position="317"/>
        <end position="345"/>
    </location>
</feature>
<keyword evidence="6" id="KW-0539">Nucleus</keyword>
<keyword evidence="5" id="KW-0862">Zinc</keyword>
<evidence type="ECO:0000256" key="5">
    <source>
        <dbReference type="ARBA" id="ARBA00022833"/>
    </source>
</evidence>
<dbReference type="PANTHER" id="PTHR24388:SF54">
    <property type="entry name" value="PROTEIN ESCARGOT"/>
    <property type="match status" value="1"/>
</dbReference>
<dbReference type="InterPro" id="IPR013087">
    <property type="entry name" value="Znf_C2H2_type"/>
</dbReference>
<dbReference type="EMBL" id="KB305118">
    <property type="protein sequence ID" value="ELU01356.1"/>
    <property type="molecule type" value="Genomic_DNA"/>
</dbReference>
<protein>
    <recommendedName>
        <fullName evidence="8">C2H2-type domain-containing protein</fullName>
    </recommendedName>
</protein>
<dbReference type="InterPro" id="IPR050527">
    <property type="entry name" value="Snail/Krueppel_Znf"/>
</dbReference>